<dbReference type="RefSeq" id="WP_147583724.1">
    <property type="nucleotide sequence ID" value="NZ_CP042831.1"/>
</dbReference>
<keyword evidence="2" id="KW-0808">Transferase</keyword>
<protein>
    <submittedName>
        <fullName evidence="2">N-acetyltransferase</fullName>
    </submittedName>
</protein>
<dbReference type="AlphaFoldDB" id="A0A5B9FS90"/>
<evidence type="ECO:0000313" key="2">
    <source>
        <dbReference type="EMBL" id="QEE50243.1"/>
    </source>
</evidence>
<dbReference type="SUPFAM" id="SSF55729">
    <property type="entry name" value="Acyl-CoA N-acyltransferases (Nat)"/>
    <property type="match status" value="1"/>
</dbReference>
<dbReference type="KEGG" id="fak:FUA48_11840"/>
<dbReference type="PANTHER" id="PTHR31435">
    <property type="entry name" value="PROTEIN NATD1"/>
    <property type="match status" value="1"/>
</dbReference>
<gene>
    <name evidence="2" type="ORF">FUA48_11840</name>
</gene>
<name>A0A5B9FS90_9FLAO</name>
<dbReference type="PANTHER" id="PTHR31435:SF10">
    <property type="entry name" value="BSR4717 PROTEIN"/>
    <property type="match status" value="1"/>
</dbReference>
<reference evidence="2 3" key="1">
    <citation type="submission" date="2019-08" db="EMBL/GenBank/DDBJ databases">
        <title>Flavobacterium alkalisoli sp. nov., isolated from rhizosphere soil of Suaeda salsa.</title>
        <authorList>
            <person name="Sun J.-Q."/>
            <person name="Xu L."/>
        </authorList>
    </citation>
    <scope>NUCLEOTIDE SEQUENCE [LARGE SCALE GENOMIC DNA]</scope>
    <source>
        <strain evidence="2 3">XS-5</strain>
    </source>
</reference>
<keyword evidence="3" id="KW-1185">Reference proteome</keyword>
<evidence type="ECO:0000313" key="3">
    <source>
        <dbReference type="Proteomes" id="UP000321222"/>
    </source>
</evidence>
<dbReference type="Pfam" id="PF14542">
    <property type="entry name" value="Acetyltransf_CG"/>
    <property type="match status" value="1"/>
</dbReference>
<evidence type="ECO:0000259" key="1">
    <source>
        <dbReference type="PROSITE" id="PS51729"/>
    </source>
</evidence>
<dbReference type="InterPro" id="IPR045057">
    <property type="entry name" value="Gcn5-rel_NAT"/>
</dbReference>
<sequence>MTDIKLELDDKKHGAFYLHEEGKKMGEMVVSVRDNKLTVYHTEVDPAAAGRGFAGLLLAEMVKYVRKNNLMVIPLCPYVHAQFKRHPDTYQDIWFRENK</sequence>
<dbReference type="PROSITE" id="PS51729">
    <property type="entry name" value="GNAT_YJDJ"/>
    <property type="match status" value="1"/>
</dbReference>
<organism evidence="2 3">
    <name type="scientific">Flavobacterium alkalisoli</name>
    <dbReference type="NCBI Taxonomy" id="2602769"/>
    <lineage>
        <taxon>Bacteria</taxon>
        <taxon>Pseudomonadati</taxon>
        <taxon>Bacteroidota</taxon>
        <taxon>Flavobacteriia</taxon>
        <taxon>Flavobacteriales</taxon>
        <taxon>Flavobacteriaceae</taxon>
        <taxon>Flavobacterium</taxon>
    </lineage>
</organism>
<dbReference type="EMBL" id="CP042831">
    <property type="protein sequence ID" value="QEE50243.1"/>
    <property type="molecule type" value="Genomic_DNA"/>
</dbReference>
<dbReference type="Proteomes" id="UP000321222">
    <property type="component" value="Chromosome"/>
</dbReference>
<proteinExistence type="predicted"/>
<accession>A0A5B9FS90</accession>
<dbReference type="Gene3D" id="3.40.630.30">
    <property type="match status" value="1"/>
</dbReference>
<dbReference type="OrthoDB" id="1120671at2"/>
<dbReference type="GO" id="GO:0016740">
    <property type="term" value="F:transferase activity"/>
    <property type="evidence" value="ECO:0007669"/>
    <property type="project" value="UniProtKB-KW"/>
</dbReference>
<dbReference type="InterPro" id="IPR031165">
    <property type="entry name" value="GNAT_YJDJ"/>
</dbReference>
<dbReference type="InterPro" id="IPR016181">
    <property type="entry name" value="Acyl_CoA_acyltransferase"/>
</dbReference>
<feature type="domain" description="N-acetyltransferase" evidence="1">
    <location>
        <begin position="8"/>
        <end position="95"/>
    </location>
</feature>